<protein>
    <recommendedName>
        <fullName evidence="7">AB hydrolase-1 domain-containing protein</fullName>
    </recommendedName>
</protein>
<dbReference type="SUPFAM" id="SSF53474">
    <property type="entry name" value="alpha/beta-Hydrolases"/>
    <property type="match status" value="1"/>
</dbReference>
<dbReference type="EMBL" id="JAAABM010000006">
    <property type="protein sequence ID" value="KAF7677222.1"/>
    <property type="molecule type" value="Genomic_DNA"/>
</dbReference>
<feature type="signal peptide" evidence="6">
    <location>
        <begin position="1"/>
        <end position="25"/>
    </location>
</feature>
<gene>
    <name evidence="8" type="ORF">GT037_005434</name>
</gene>
<evidence type="ECO:0000313" key="9">
    <source>
        <dbReference type="Proteomes" id="UP000596902"/>
    </source>
</evidence>
<dbReference type="RefSeq" id="XP_038787431.1">
    <property type="nucleotide sequence ID" value="XM_038930481.1"/>
</dbReference>
<accession>A0A8H7BD85</accession>
<comment type="caution">
    <text evidence="8">The sequence shown here is derived from an EMBL/GenBank/DDBJ whole genome shotgun (WGS) entry which is preliminary data.</text>
</comment>
<dbReference type="Proteomes" id="UP000596902">
    <property type="component" value="Unassembled WGS sequence"/>
</dbReference>
<dbReference type="GO" id="GO:0005777">
    <property type="term" value="C:peroxisome"/>
    <property type="evidence" value="ECO:0007669"/>
    <property type="project" value="UniProtKB-SubCell"/>
</dbReference>
<sequence>MFFQYRSVFTSILVLTQTLHASVQASPLVEKNAQALALQARNKSCQISLTPNTADIANTSYVNLVRTAKLPSGRTYRYVFSPPAESDKPYLLFLHGFPDSSYGWANQIEYFTRHGYGVIAPDMLGYGGTDSPDDLKSYRLKSINSEMIELFDCEGVDRVVATGHDFGTAILSTLYYYNPDRLLALAYLTLGYTAPGANLRLAEIEALNNQTNSLFGYPIFGYFIYHITEEAAAAYDDHLDSAYSLWFTNNATYQKEYLAPLNELERWLSEDRRAPYGGVYITDVVKEQWKAIVRAQGGLAGGLRWYKSLLSGVNQDDAAALQSVSPIITKPTLVVTSNRDPVCLPSIALNNTLPYAPFARPRTLDSGHFVQLEKADELNYELHQFVKSLA</sequence>
<dbReference type="PANTHER" id="PTHR43798">
    <property type="entry name" value="MONOACYLGLYCEROL LIPASE"/>
    <property type="match status" value="1"/>
</dbReference>
<keyword evidence="5" id="KW-0576">Peroxisome</keyword>
<name>A0A8H7BD85_9PLEO</name>
<keyword evidence="4" id="KW-0843">Virulence</keyword>
<dbReference type="GO" id="GO:0046464">
    <property type="term" value="P:acylglycerol catabolic process"/>
    <property type="evidence" value="ECO:0007669"/>
    <property type="project" value="TreeGrafter"/>
</dbReference>
<dbReference type="InterPro" id="IPR029058">
    <property type="entry name" value="AB_hydrolase_fold"/>
</dbReference>
<evidence type="ECO:0000256" key="5">
    <source>
        <dbReference type="ARBA" id="ARBA00023140"/>
    </source>
</evidence>
<evidence type="ECO:0000259" key="7">
    <source>
        <dbReference type="Pfam" id="PF00561"/>
    </source>
</evidence>
<dbReference type="Pfam" id="PF00561">
    <property type="entry name" value="Abhydrolase_1"/>
    <property type="match status" value="1"/>
</dbReference>
<reference evidence="8" key="1">
    <citation type="submission" date="2020-01" db="EMBL/GenBank/DDBJ databases">
        <authorList>
            <person name="Feng Z.H.Z."/>
        </authorList>
    </citation>
    <scope>NUCLEOTIDE SEQUENCE</scope>
    <source>
        <strain evidence="8">CBS107.38</strain>
    </source>
</reference>
<dbReference type="InterPro" id="IPR000639">
    <property type="entry name" value="Epox_hydrolase-like"/>
</dbReference>
<feature type="domain" description="AB hydrolase-1" evidence="7">
    <location>
        <begin position="90"/>
        <end position="190"/>
    </location>
</feature>
<dbReference type="PANTHER" id="PTHR43798:SF33">
    <property type="entry name" value="HYDROLASE, PUTATIVE (AFU_ORTHOLOGUE AFUA_2G14860)-RELATED"/>
    <property type="match status" value="1"/>
</dbReference>
<keyword evidence="6" id="KW-0732">Signal</keyword>
<dbReference type="GeneID" id="62203659"/>
<organism evidence="8 9">
    <name type="scientific">Alternaria burnsii</name>
    <dbReference type="NCBI Taxonomy" id="1187904"/>
    <lineage>
        <taxon>Eukaryota</taxon>
        <taxon>Fungi</taxon>
        <taxon>Dikarya</taxon>
        <taxon>Ascomycota</taxon>
        <taxon>Pezizomycotina</taxon>
        <taxon>Dothideomycetes</taxon>
        <taxon>Pleosporomycetidae</taxon>
        <taxon>Pleosporales</taxon>
        <taxon>Pleosporineae</taxon>
        <taxon>Pleosporaceae</taxon>
        <taxon>Alternaria</taxon>
        <taxon>Alternaria sect. Alternaria</taxon>
    </lineage>
</organism>
<dbReference type="GO" id="GO:0016020">
    <property type="term" value="C:membrane"/>
    <property type="evidence" value="ECO:0007669"/>
    <property type="project" value="TreeGrafter"/>
</dbReference>
<dbReference type="Gene3D" id="3.40.50.1820">
    <property type="entry name" value="alpha/beta hydrolase"/>
    <property type="match status" value="1"/>
</dbReference>
<keyword evidence="9" id="KW-1185">Reference proteome</keyword>
<dbReference type="GO" id="GO:0047372">
    <property type="term" value="F:monoacylglycerol lipase activity"/>
    <property type="evidence" value="ECO:0007669"/>
    <property type="project" value="TreeGrafter"/>
</dbReference>
<evidence type="ECO:0000256" key="2">
    <source>
        <dbReference type="ARBA" id="ARBA00004685"/>
    </source>
</evidence>
<evidence type="ECO:0000256" key="3">
    <source>
        <dbReference type="ARBA" id="ARBA00005668"/>
    </source>
</evidence>
<evidence type="ECO:0000313" key="8">
    <source>
        <dbReference type="EMBL" id="KAF7677222.1"/>
    </source>
</evidence>
<dbReference type="InterPro" id="IPR050266">
    <property type="entry name" value="AB_hydrolase_sf"/>
</dbReference>
<evidence type="ECO:0000256" key="4">
    <source>
        <dbReference type="ARBA" id="ARBA00023026"/>
    </source>
</evidence>
<evidence type="ECO:0000256" key="1">
    <source>
        <dbReference type="ARBA" id="ARBA00004275"/>
    </source>
</evidence>
<dbReference type="AlphaFoldDB" id="A0A8H7BD85"/>
<dbReference type="InterPro" id="IPR000073">
    <property type="entry name" value="AB_hydrolase_1"/>
</dbReference>
<feature type="chain" id="PRO_5034690026" description="AB hydrolase-1 domain-containing protein" evidence="6">
    <location>
        <begin position="26"/>
        <end position="390"/>
    </location>
</feature>
<proteinExistence type="inferred from homology"/>
<comment type="pathway">
    <text evidence="2">Mycotoxin biosynthesis.</text>
</comment>
<dbReference type="PRINTS" id="PR00412">
    <property type="entry name" value="EPOXHYDRLASE"/>
</dbReference>
<evidence type="ECO:0000256" key="6">
    <source>
        <dbReference type="SAM" id="SignalP"/>
    </source>
</evidence>
<comment type="similarity">
    <text evidence="3">Belongs to the AB hydrolase superfamily. AKT2 hydrolase family.</text>
</comment>
<reference evidence="8" key="2">
    <citation type="submission" date="2020-08" db="EMBL/GenBank/DDBJ databases">
        <title>Draft Genome Sequence of Cumin Blight Pathogen Alternaria burnsii.</title>
        <authorList>
            <person name="Feng Z."/>
        </authorList>
    </citation>
    <scope>NUCLEOTIDE SEQUENCE</scope>
    <source>
        <strain evidence="8">CBS107.38</strain>
    </source>
</reference>
<comment type="subcellular location">
    <subcellularLocation>
        <location evidence="1">Peroxisome</location>
    </subcellularLocation>
</comment>